<name>A0A5C6ZWG9_9FLAO</name>
<keyword evidence="1" id="KW-0732">Signal</keyword>
<feature type="signal peptide" evidence="1">
    <location>
        <begin position="1"/>
        <end position="18"/>
    </location>
</feature>
<evidence type="ECO:0000256" key="1">
    <source>
        <dbReference type="SAM" id="SignalP"/>
    </source>
</evidence>
<dbReference type="Proteomes" id="UP000321367">
    <property type="component" value="Unassembled WGS sequence"/>
</dbReference>
<organism evidence="2 3">
    <name type="scientific">Gillisia hiemivivida</name>
    <dbReference type="NCBI Taxonomy" id="291190"/>
    <lineage>
        <taxon>Bacteria</taxon>
        <taxon>Pseudomonadati</taxon>
        <taxon>Bacteroidota</taxon>
        <taxon>Flavobacteriia</taxon>
        <taxon>Flavobacteriales</taxon>
        <taxon>Flavobacteriaceae</taxon>
        <taxon>Gillisia</taxon>
    </lineage>
</organism>
<accession>A0A5C6ZWG9</accession>
<dbReference type="EMBL" id="VORY01000002">
    <property type="protein sequence ID" value="TXD95303.1"/>
    <property type="molecule type" value="Genomic_DNA"/>
</dbReference>
<dbReference type="Pfam" id="PF09912">
    <property type="entry name" value="DUF2141"/>
    <property type="match status" value="1"/>
</dbReference>
<dbReference type="InterPro" id="IPR018673">
    <property type="entry name" value="DUF2141"/>
</dbReference>
<reference evidence="2 3" key="1">
    <citation type="submission" date="2019-08" db="EMBL/GenBank/DDBJ databases">
        <title>Genome sequence of Gillisia hiemivivida IC154 (type strain).</title>
        <authorList>
            <person name="Bowman J.P."/>
        </authorList>
    </citation>
    <scope>NUCLEOTIDE SEQUENCE [LARGE SCALE GENOMIC DNA]</scope>
    <source>
        <strain evidence="2 3">IC154</strain>
    </source>
</reference>
<protein>
    <submittedName>
        <fullName evidence="2">DUF2141 domain-containing protein</fullName>
    </submittedName>
</protein>
<comment type="caution">
    <text evidence="2">The sequence shown here is derived from an EMBL/GenBank/DDBJ whole genome shotgun (WGS) entry which is preliminary data.</text>
</comment>
<evidence type="ECO:0000313" key="3">
    <source>
        <dbReference type="Proteomes" id="UP000321367"/>
    </source>
</evidence>
<evidence type="ECO:0000313" key="2">
    <source>
        <dbReference type="EMBL" id="TXD95303.1"/>
    </source>
</evidence>
<dbReference type="RefSeq" id="WP_146929815.1">
    <property type="nucleotide sequence ID" value="NZ_CBCSHZ010000001.1"/>
</dbReference>
<dbReference type="OrthoDB" id="9788332at2"/>
<gene>
    <name evidence="2" type="ORF">ES724_03895</name>
</gene>
<feature type="chain" id="PRO_5022856125" evidence="1">
    <location>
        <begin position="19"/>
        <end position="141"/>
    </location>
</feature>
<sequence length="141" mass="15578">MKTIAVLIALLLSQLFYAQTTTSPEIVVSVENIKNDNGKIIFGIYSENNFLKAAPEFGAQSEIVDGVASATFKDLPPGTYAISCFHDKNGNSQMDFEPTGMPLEPYGVSNNKIDYYGPPQWTDAKFELEDKSINMTIRLTN</sequence>
<dbReference type="AlphaFoldDB" id="A0A5C6ZWG9"/>
<proteinExistence type="predicted"/>
<keyword evidence="3" id="KW-1185">Reference proteome</keyword>